<keyword evidence="2" id="KW-0812">Transmembrane</keyword>
<sequence length="228" mass="25554">MISSPPVVRARWRDVDLIVELVTATVTPTVVAAWLVPDERRRRDVLSDVARLWVEHALLFGDAFLLAGGTAATVWFHHYRPIPAPVRYEQRLTEACAGQVERFLLLDRAVATHRPAQPHNHLAFLAVPPGPRRADRAEAVLAGSQRWMDTLGLPTYAETWTGAHRDLYLRHGYQARGDFPLGNGLLVHPTWRLSPFPPGRRNAGTGHWSSARAVRRARNDRLTGPVAR</sequence>
<feature type="transmembrane region" description="Helical" evidence="2">
    <location>
        <begin position="57"/>
        <end position="76"/>
    </location>
</feature>
<dbReference type="AlphaFoldDB" id="A0A1C5GLI9"/>
<dbReference type="InterPro" id="IPR016181">
    <property type="entry name" value="Acyl_CoA_acyltransferase"/>
</dbReference>
<evidence type="ECO:0000256" key="2">
    <source>
        <dbReference type="SAM" id="Phobius"/>
    </source>
</evidence>
<dbReference type="EMBL" id="LT607753">
    <property type="protein sequence ID" value="SCG34678.1"/>
    <property type="molecule type" value="Genomic_DNA"/>
</dbReference>
<accession>A0A1C5GLI9</accession>
<keyword evidence="4" id="KW-1185">Reference proteome</keyword>
<feature type="transmembrane region" description="Helical" evidence="2">
    <location>
        <begin position="17"/>
        <end position="36"/>
    </location>
</feature>
<name>A0A1C5GLI9_9ACTN</name>
<keyword evidence="2" id="KW-1133">Transmembrane helix</keyword>
<dbReference type="OrthoDB" id="7057833at2"/>
<keyword evidence="2" id="KW-0472">Membrane</keyword>
<evidence type="ECO:0000313" key="4">
    <source>
        <dbReference type="Proteomes" id="UP000198215"/>
    </source>
</evidence>
<organism evidence="3 4">
    <name type="scientific">Micromonospora coxensis</name>
    <dbReference type="NCBI Taxonomy" id="356852"/>
    <lineage>
        <taxon>Bacteria</taxon>
        <taxon>Bacillati</taxon>
        <taxon>Actinomycetota</taxon>
        <taxon>Actinomycetes</taxon>
        <taxon>Micromonosporales</taxon>
        <taxon>Micromonosporaceae</taxon>
        <taxon>Micromonospora</taxon>
    </lineage>
</organism>
<proteinExistence type="predicted"/>
<dbReference type="Gene3D" id="3.40.630.30">
    <property type="match status" value="1"/>
</dbReference>
<evidence type="ECO:0000313" key="3">
    <source>
        <dbReference type="EMBL" id="SCG34678.1"/>
    </source>
</evidence>
<evidence type="ECO:0000256" key="1">
    <source>
        <dbReference type="SAM" id="MobiDB-lite"/>
    </source>
</evidence>
<dbReference type="Proteomes" id="UP000198215">
    <property type="component" value="Chromosome I"/>
</dbReference>
<gene>
    <name evidence="3" type="ORF">GA0070614_0085</name>
</gene>
<dbReference type="SUPFAM" id="SSF55729">
    <property type="entry name" value="Acyl-CoA N-acyltransferases (Nat)"/>
    <property type="match status" value="1"/>
</dbReference>
<evidence type="ECO:0008006" key="5">
    <source>
        <dbReference type="Google" id="ProtNLM"/>
    </source>
</evidence>
<dbReference type="RefSeq" id="WP_088979105.1">
    <property type="nucleotide sequence ID" value="NZ_LT607753.1"/>
</dbReference>
<reference evidence="4" key="1">
    <citation type="submission" date="2016-06" db="EMBL/GenBank/DDBJ databases">
        <authorList>
            <person name="Varghese N."/>
            <person name="Submissions Spin"/>
        </authorList>
    </citation>
    <scope>NUCLEOTIDE SEQUENCE [LARGE SCALE GENOMIC DNA]</scope>
    <source>
        <strain evidence="4">DSM 45161</strain>
    </source>
</reference>
<protein>
    <recommendedName>
        <fullName evidence="5">N-acetyltransferase domain-containing protein</fullName>
    </recommendedName>
</protein>
<feature type="region of interest" description="Disordered" evidence="1">
    <location>
        <begin position="197"/>
        <end position="228"/>
    </location>
</feature>